<comment type="caution">
    <text evidence="1">The sequence shown here is derived from an EMBL/GenBank/DDBJ whole genome shotgun (WGS) entry which is preliminary data.</text>
</comment>
<dbReference type="InterPro" id="IPR009964">
    <property type="entry name" value="DUF1491"/>
</dbReference>
<dbReference type="OrthoDB" id="9809136at2"/>
<proteinExistence type="predicted"/>
<keyword evidence="2" id="KW-1185">Reference proteome</keyword>
<protein>
    <recommendedName>
        <fullName evidence="3">DUF1491 domain-containing protein</fullName>
    </recommendedName>
</protein>
<evidence type="ECO:0000313" key="1">
    <source>
        <dbReference type="EMBL" id="OLP46885.1"/>
    </source>
</evidence>
<dbReference type="EMBL" id="MKIM01000018">
    <property type="protein sequence ID" value="OLP46885.1"/>
    <property type="molecule type" value="Genomic_DNA"/>
</dbReference>
<sequence length="113" mass="12911">MRLRSDMFVSALIRTVFSRGGYAAVERKGMDQAGAIFIRQRFRDGFETLFGPAPQSLVDDEGAMDRRFEQRLDLAEPEDVAALMARETKWDPDLWLVELEIDTIDGLFVVEQP</sequence>
<dbReference type="RefSeq" id="WP_075637624.1">
    <property type="nucleotide sequence ID" value="NZ_MKIM01000018.1"/>
</dbReference>
<reference evidence="1 2" key="1">
    <citation type="submission" date="2016-09" db="EMBL/GenBank/DDBJ databases">
        <title>Rhizobium oryziradicis sp. nov., isolated from the root of rice.</title>
        <authorList>
            <person name="Zhao J."/>
            <person name="Zhang X."/>
        </authorList>
    </citation>
    <scope>NUCLEOTIDE SEQUENCE [LARGE SCALE GENOMIC DNA]</scope>
    <source>
        <strain evidence="1 2">N19</strain>
    </source>
</reference>
<dbReference type="Gene3D" id="3.40.1530.20">
    <property type="entry name" value="Protein of unknown function (DUF1491)"/>
    <property type="match status" value="1"/>
</dbReference>
<evidence type="ECO:0000313" key="2">
    <source>
        <dbReference type="Proteomes" id="UP000186894"/>
    </source>
</evidence>
<dbReference type="STRING" id="1867956.BJF95_14460"/>
<gene>
    <name evidence="1" type="ORF">BJF95_14460</name>
</gene>
<accession>A0A1Q8ZYA0</accession>
<dbReference type="Pfam" id="PF07372">
    <property type="entry name" value="DUF1491"/>
    <property type="match status" value="1"/>
</dbReference>
<name>A0A1Q8ZYA0_9HYPH</name>
<dbReference type="Proteomes" id="UP000186894">
    <property type="component" value="Unassembled WGS sequence"/>
</dbReference>
<dbReference type="AlphaFoldDB" id="A0A1Q8ZYA0"/>
<evidence type="ECO:0008006" key="3">
    <source>
        <dbReference type="Google" id="ProtNLM"/>
    </source>
</evidence>
<organism evidence="1 2">
    <name type="scientific">Rhizobium oryziradicis</name>
    <dbReference type="NCBI Taxonomy" id="1867956"/>
    <lineage>
        <taxon>Bacteria</taxon>
        <taxon>Pseudomonadati</taxon>
        <taxon>Pseudomonadota</taxon>
        <taxon>Alphaproteobacteria</taxon>
        <taxon>Hyphomicrobiales</taxon>
        <taxon>Rhizobiaceae</taxon>
        <taxon>Rhizobium/Agrobacterium group</taxon>
        <taxon>Rhizobium</taxon>
    </lineage>
</organism>